<proteinExistence type="predicted"/>
<dbReference type="EMBL" id="KI674027">
    <property type="protein sequence ID" value="ETL35332.1"/>
    <property type="molecule type" value="Genomic_DNA"/>
</dbReference>
<sequence length="58" mass="6805">MPMGPVKPKPKRVRREKRELAYLRDLVGKLENKVTLLRSKRLNRLKTGCHGTLNSRKH</sequence>
<protein>
    <submittedName>
        <fullName evidence="1">Uncharacterized protein</fullName>
    </submittedName>
</protein>
<evidence type="ECO:0000313" key="1">
    <source>
        <dbReference type="EMBL" id="ETL35332.1"/>
    </source>
</evidence>
<dbReference type="AlphaFoldDB" id="W2IP76"/>
<organism evidence="1">
    <name type="scientific">Phytophthora nicotianae</name>
    <name type="common">Potato buckeye rot agent</name>
    <name type="synonym">Phytophthora parasitica</name>
    <dbReference type="NCBI Taxonomy" id="4792"/>
    <lineage>
        <taxon>Eukaryota</taxon>
        <taxon>Sar</taxon>
        <taxon>Stramenopiles</taxon>
        <taxon>Oomycota</taxon>
        <taxon>Peronosporomycetes</taxon>
        <taxon>Peronosporales</taxon>
        <taxon>Peronosporaceae</taxon>
        <taxon>Phytophthora</taxon>
    </lineage>
</organism>
<gene>
    <name evidence="1" type="ORF">L916_12519</name>
</gene>
<accession>W2IP76</accession>
<dbReference type="Proteomes" id="UP000053864">
    <property type="component" value="Unassembled WGS sequence"/>
</dbReference>
<name>W2IP76_PHYNI</name>
<reference evidence="1" key="1">
    <citation type="submission" date="2013-11" db="EMBL/GenBank/DDBJ databases">
        <title>The Genome Sequence of Phytophthora parasitica CJ05E6.</title>
        <authorList>
            <consortium name="The Broad Institute Genomics Platform"/>
            <person name="Russ C."/>
            <person name="Tyler B."/>
            <person name="Panabieres F."/>
            <person name="Shan W."/>
            <person name="Tripathy S."/>
            <person name="Grunwald N."/>
            <person name="Machado M."/>
            <person name="Johnson C.S."/>
            <person name="Arredondo F."/>
            <person name="Hong C."/>
            <person name="Coffey M."/>
            <person name="Young S.K."/>
            <person name="Zeng Q."/>
            <person name="Gargeya S."/>
            <person name="Fitzgerald M."/>
            <person name="Abouelleil A."/>
            <person name="Alvarado L."/>
            <person name="Chapman S.B."/>
            <person name="Gainer-Dewar J."/>
            <person name="Goldberg J."/>
            <person name="Griggs A."/>
            <person name="Gujja S."/>
            <person name="Hansen M."/>
            <person name="Howarth C."/>
            <person name="Imamovic A."/>
            <person name="Ireland A."/>
            <person name="Larimer J."/>
            <person name="McCowan C."/>
            <person name="Murphy C."/>
            <person name="Pearson M."/>
            <person name="Poon T.W."/>
            <person name="Priest M."/>
            <person name="Roberts A."/>
            <person name="Saif S."/>
            <person name="Shea T."/>
            <person name="Sykes S."/>
            <person name="Wortman J."/>
            <person name="Nusbaum C."/>
            <person name="Birren B."/>
        </authorList>
    </citation>
    <scope>NUCLEOTIDE SEQUENCE [LARGE SCALE GENOMIC DNA]</scope>
    <source>
        <strain evidence="1">CJ05E6</strain>
    </source>
</reference>